<name>X7F0Y7_9RHOB</name>
<keyword evidence="1" id="KW-0732">Signal</keyword>
<sequence>MKPIIAAVLTAAPFASFAQVDENTDIKCSGWELDRHFILQSLEETQEVAGDLISDPANVSDEALRTAQAITAANEKAMSNFMETKRLFVDQCGE</sequence>
<feature type="signal peptide" evidence="1">
    <location>
        <begin position="1"/>
        <end position="18"/>
    </location>
</feature>
<gene>
    <name evidence="2" type="ORF">RISW2_03760</name>
</gene>
<accession>X7F0Y7</accession>
<proteinExistence type="predicted"/>
<feature type="chain" id="PRO_5004977376" evidence="1">
    <location>
        <begin position="19"/>
        <end position="94"/>
    </location>
</feature>
<reference evidence="2 3" key="1">
    <citation type="submission" date="2014-01" db="EMBL/GenBank/DDBJ databases">
        <title>Roseivivax isoporae LMG 25204 Genome Sequencing.</title>
        <authorList>
            <person name="Lai Q."/>
            <person name="Li G."/>
            <person name="Shao Z."/>
        </authorList>
    </citation>
    <scope>NUCLEOTIDE SEQUENCE [LARGE SCALE GENOMIC DNA]</scope>
    <source>
        <strain evidence="2 3">LMG 25204</strain>
    </source>
</reference>
<dbReference type="RefSeq" id="WP_043775812.1">
    <property type="nucleotide sequence ID" value="NZ_JAME01000130.1"/>
</dbReference>
<evidence type="ECO:0000256" key="1">
    <source>
        <dbReference type="SAM" id="SignalP"/>
    </source>
</evidence>
<keyword evidence="3" id="KW-1185">Reference proteome</keyword>
<dbReference type="Proteomes" id="UP000023430">
    <property type="component" value="Unassembled WGS sequence"/>
</dbReference>
<protein>
    <submittedName>
        <fullName evidence="2">Uncharacterized protein</fullName>
    </submittedName>
</protein>
<evidence type="ECO:0000313" key="2">
    <source>
        <dbReference type="EMBL" id="ETX26440.1"/>
    </source>
</evidence>
<dbReference type="AlphaFoldDB" id="X7F0Y7"/>
<evidence type="ECO:0000313" key="3">
    <source>
        <dbReference type="Proteomes" id="UP000023430"/>
    </source>
</evidence>
<organism evidence="2 3">
    <name type="scientific">Roseivivax isoporae LMG 25204</name>
    <dbReference type="NCBI Taxonomy" id="1449351"/>
    <lineage>
        <taxon>Bacteria</taxon>
        <taxon>Pseudomonadati</taxon>
        <taxon>Pseudomonadota</taxon>
        <taxon>Alphaproteobacteria</taxon>
        <taxon>Rhodobacterales</taxon>
        <taxon>Roseobacteraceae</taxon>
        <taxon>Roseivivax</taxon>
    </lineage>
</organism>
<comment type="caution">
    <text evidence="2">The sequence shown here is derived from an EMBL/GenBank/DDBJ whole genome shotgun (WGS) entry which is preliminary data.</text>
</comment>
<dbReference type="EMBL" id="JAME01000130">
    <property type="protein sequence ID" value="ETX26440.1"/>
    <property type="molecule type" value="Genomic_DNA"/>
</dbReference>